<dbReference type="Pfam" id="PF10033">
    <property type="entry name" value="ATG13"/>
    <property type="match status" value="1"/>
</dbReference>
<keyword evidence="8" id="KW-1185">Reference proteome</keyword>
<dbReference type="GO" id="GO:1990316">
    <property type="term" value="C:Atg1/ULK1 kinase complex"/>
    <property type="evidence" value="ECO:0007669"/>
    <property type="project" value="InterPro"/>
</dbReference>
<protein>
    <recommendedName>
        <fullName evidence="4">Autophagy-related protein 13</fullName>
    </recommendedName>
</protein>
<evidence type="ECO:0000259" key="6">
    <source>
        <dbReference type="Pfam" id="PF10033"/>
    </source>
</evidence>
<dbReference type="PANTHER" id="PTHR13430">
    <property type="match status" value="1"/>
</dbReference>
<comment type="subcellular location">
    <subcellularLocation>
        <location evidence="1">Preautophagosomal structure</location>
    </subcellularLocation>
</comment>
<dbReference type="Gene3D" id="3.30.900.10">
    <property type="entry name" value="HORMA domain"/>
    <property type="match status" value="1"/>
</dbReference>
<evidence type="ECO:0000256" key="2">
    <source>
        <dbReference type="ARBA" id="ARBA00007341"/>
    </source>
</evidence>
<feature type="domain" description="Autophagy-related protein 13 N-terminal" evidence="6">
    <location>
        <begin position="28"/>
        <end position="96"/>
    </location>
</feature>
<dbReference type="InterPro" id="IPR018731">
    <property type="entry name" value="Atg13_N"/>
</dbReference>
<dbReference type="InterPro" id="IPR036570">
    <property type="entry name" value="HORMA_dom_sf"/>
</dbReference>
<feature type="compositionally biased region" description="Low complexity" evidence="5">
    <location>
        <begin position="218"/>
        <end position="239"/>
    </location>
</feature>
<dbReference type="AlphaFoldDB" id="A0AAD9QQX7"/>
<organism evidence="7 8">
    <name type="scientific">Acropora cervicornis</name>
    <name type="common">Staghorn coral</name>
    <dbReference type="NCBI Taxonomy" id="6130"/>
    <lineage>
        <taxon>Eukaryota</taxon>
        <taxon>Metazoa</taxon>
        <taxon>Cnidaria</taxon>
        <taxon>Anthozoa</taxon>
        <taxon>Hexacorallia</taxon>
        <taxon>Scleractinia</taxon>
        <taxon>Astrocoeniina</taxon>
        <taxon>Acroporidae</taxon>
        <taxon>Acropora</taxon>
    </lineage>
</organism>
<evidence type="ECO:0000256" key="4">
    <source>
        <dbReference type="RuleBase" id="RU361214"/>
    </source>
</evidence>
<comment type="similarity">
    <text evidence="2 4">Belongs to the ATG13 family. Metazoan subfamily.</text>
</comment>
<dbReference type="InterPro" id="IPR040182">
    <property type="entry name" value="ATG13"/>
</dbReference>
<dbReference type="GO" id="GO:0000407">
    <property type="term" value="C:phagophore assembly site"/>
    <property type="evidence" value="ECO:0007669"/>
    <property type="project" value="UniProtKB-SubCell"/>
</dbReference>
<dbReference type="GO" id="GO:0034497">
    <property type="term" value="P:protein localization to phagophore assembly site"/>
    <property type="evidence" value="ECO:0007669"/>
    <property type="project" value="TreeGrafter"/>
</dbReference>
<dbReference type="GO" id="GO:0005829">
    <property type="term" value="C:cytosol"/>
    <property type="evidence" value="ECO:0007669"/>
    <property type="project" value="TreeGrafter"/>
</dbReference>
<gene>
    <name evidence="7" type="ORF">P5673_010572</name>
</gene>
<evidence type="ECO:0000256" key="5">
    <source>
        <dbReference type="SAM" id="MobiDB-lite"/>
    </source>
</evidence>
<feature type="compositionally biased region" description="Basic and acidic residues" evidence="5">
    <location>
        <begin position="409"/>
        <end position="420"/>
    </location>
</feature>
<dbReference type="Proteomes" id="UP001249851">
    <property type="component" value="Unassembled WGS sequence"/>
</dbReference>
<sequence>MVEMAEKFKNREDQEERDLKKYLKFLSLKAIQVIVQSRLGEKIHTKSKPNSMGQDWFNLAINDDPDVSAEAKKVTSGKLPSQESPMCVEISLKTSEDESMVLETWCLGINDRVDSNTKVTYTFYNRIGMLLKSLVSVTRVTPAYQLSRKQGKDFMMCYKPQIMVTSDHFKSEPARVSCDPLSGVLQCVSGAQGAFDLTAEARHHIAEQIASATETEVTQSSTKSSNTPPSSSHRLSSASPSPPFTRRLLQEKNAIGKQDVEWSASSSKPLNWKQMKSKGAFVSGTDTPVKPFLPNLSSSPPFASLLRRKDDESIGLPSENTLVNSPPGLKRKILRALNLESPADRSDKEMKSLMFQTVNNLVPEYRSDKFASINIIHRRPDTEVLKKSFRLKKSFSAVIWNSLSAEAKLDSSSERTERRPSATPAMPQAPSQLGWDDDFVMVELKPAFASHSGSSTGDLGSFFRECQTAPPLSLFQDTEIATMDNVMDQLDGELCGFRENASKFDELLTDLQQA</sequence>
<dbReference type="PANTHER" id="PTHR13430:SF4">
    <property type="entry name" value="AUTOPHAGY-RELATED PROTEIN 13"/>
    <property type="match status" value="1"/>
</dbReference>
<feature type="region of interest" description="Disordered" evidence="5">
    <location>
        <begin position="409"/>
        <end position="430"/>
    </location>
</feature>
<dbReference type="GO" id="GO:0000423">
    <property type="term" value="P:mitophagy"/>
    <property type="evidence" value="ECO:0007669"/>
    <property type="project" value="TreeGrafter"/>
</dbReference>
<dbReference type="GO" id="GO:0034727">
    <property type="term" value="P:piecemeal microautophagy of the nucleus"/>
    <property type="evidence" value="ECO:0007669"/>
    <property type="project" value="TreeGrafter"/>
</dbReference>
<evidence type="ECO:0000256" key="1">
    <source>
        <dbReference type="ARBA" id="ARBA00004329"/>
    </source>
</evidence>
<evidence type="ECO:0000313" key="8">
    <source>
        <dbReference type="Proteomes" id="UP001249851"/>
    </source>
</evidence>
<keyword evidence="3 4" id="KW-0072">Autophagy</keyword>
<dbReference type="EMBL" id="JARQWQ010000019">
    <property type="protein sequence ID" value="KAK2565491.1"/>
    <property type="molecule type" value="Genomic_DNA"/>
</dbReference>
<evidence type="ECO:0000256" key="3">
    <source>
        <dbReference type="ARBA" id="ARBA00023006"/>
    </source>
</evidence>
<reference evidence="7" key="1">
    <citation type="journal article" date="2023" name="G3 (Bethesda)">
        <title>Whole genome assembly and annotation of the endangered Caribbean coral Acropora cervicornis.</title>
        <authorList>
            <person name="Selwyn J.D."/>
            <person name="Vollmer S.V."/>
        </authorList>
    </citation>
    <scope>NUCLEOTIDE SEQUENCE</scope>
    <source>
        <strain evidence="7">K2</strain>
    </source>
</reference>
<name>A0AAD9QQX7_ACRCE</name>
<accession>A0AAD9QQX7</accession>
<reference evidence="7" key="2">
    <citation type="journal article" date="2023" name="Science">
        <title>Genomic signatures of disease resistance in endangered staghorn corals.</title>
        <authorList>
            <person name="Vollmer S.V."/>
            <person name="Selwyn J.D."/>
            <person name="Despard B.A."/>
            <person name="Roesel C.L."/>
        </authorList>
    </citation>
    <scope>NUCLEOTIDE SEQUENCE</scope>
    <source>
        <strain evidence="7">K2</strain>
    </source>
</reference>
<feature type="region of interest" description="Disordered" evidence="5">
    <location>
        <begin position="212"/>
        <end position="244"/>
    </location>
</feature>
<evidence type="ECO:0000313" key="7">
    <source>
        <dbReference type="EMBL" id="KAK2565491.1"/>
    </source>
</evidence>
<proteinExistence type="inferred from homology"/>
<comment type="caution">
    <text evidence="7">The sequence shown here is derived from an EMBL/GenBank/DDBJ whole genome shotgun (WGS) entry which is preliminary data.</text>
</comment>